<feature type="compositionally biased region" description="Basic residues" evidence="1">
    <location>
        <begin position="14"/>
        <end position="35"/>
    </location>
</feature>
<reference evidence="2" key="1">
    <citation type="submission" date="2020-02" db="EMBL/GenBank/DDBJ databases">
        <authorList>
            <person name="Meier V. D."/>
        </authorList>
    </citation>
    <scope>NUCLEOTIDE SEQUENCE</scope>
    <source>
        <strain evidence="2">AVDCRST_MAG19</strain>
    </source>
</reference>
<evidence type="ECO:0000313" key="2">
    <source>
        <dbReference type="EMBL" id="CAA9575523.1"/>
    </source>
</evidence>
<feature type="non-terminal residue" evidence="2">
    <location>
        <position position="1"/>
    </location>
</feature>
<dbReference type="AlphaFoldDB" id="A0A6J4VJJ7"/>
<sequence>ARLPGNRAADPPPIHRRRRRQPRRPRRRSRGRAVRLGRPGDAARGDRARAHPGVSRPLPALRGVRLLGGDREGHRGVPRVVPFPSPRGRAGGPAGAGLPAAPIGLGQGLRHRGIAGADPEGVHRAGRRARGGLRLRGAPRVAAGHGEGGHAAGADVPPDARAAGVARRHRPQPVRRGRRRVRDHQGRVGTAGSRSASARAL</sequence>
<dbReference type="EMBL" id="CADCWL010000178">
    <property type="protein sequence ID" value="CAA9575523.1"/>
    <property type="molecule type" value="Genomic_DNA"/>
</dbReference>
<feature type="compositionally biased region" description="Basic residues" evidence="1">
    <location>
        <begin position="166"/>
        <end position="182"/>
    </location>
</feature>
<feature type="compositionally biased region" description="Low complexity" evidence="1">
    <location>
        <begin position="187"/>
        <end position="201"/>
    </location>
</feature>
<protein>
    <submittedName>
        <fullName evidence="2">Acetyltransferase, GNAT family</fullName>
    </submittedName>
</protein>
<proteinExistence type="predicted"/>
<dbReference type="GO" id="GO:0016740">
    <property type="term" value="F:transferase activity"/>
    <property type="evidence" value="ECO:0007669"/>
    <property type="project" value="UniProtKB-KW"/>
</dbReference>
<keyword evidence="2" id="KW-0808">Transferase</keyword>
<feature type="non-terminal residue" evidence="2">
    <location>
        <position position="201"/>
    </location>
</feature>
<gene>
    <name evidence="2" type="ORF">AVDCRST_MAG19-3303</name>
</gene>
<name>A0A6J4VJJ7_9BACT</name>
<evidence type="ECO:0000256" key="1">
    <source>
        <dbReference type="SAM" id="MobiDB-lite"/>
    </source>
</evidence>
<feature type="region of interest" description="Disordered" evidence="1">
    <location>
        <begin position="1"/>
        <end position="94"/>
    </location>
</feature>
<accession>A0A6J4VJJ7</accession>
<feature type="region of interest" description="Disordered" evidence="1">
    <location>
        <begin position="140"/>
        <end position="201"/>
    </location>
</feature>
<organism evidence="2">
    <name type="scientific">uncultured Thermomicrobiales bacterium</name>
    <dbReference type="NCBI Taxonomy" id="1645740"/>
    <lineage>
        <taxon>Bacteria</taxon>
        <taxon>Pseudomonadati</taxon>
        <taxon>Thermomicrobiota</taxon>
        <taxon>Thermomicrobia</taxon>
        <taxon>Thermomicrobiales</taxon>
        <taxon>environmental samples</taxon>
    </lineage>
</organism>